<dbReference type="InterPro" id="IPR021124">
    <property type="entry name" value="CRISPR-assoc_prot_Cas5"/>
</dbReference>
<protein>
    <submittedName>
        <fullName evidence="2">CRISPR-associated protein Cas5t</fullName>
    </submittedName>
</protein>
<dbReference type="OrthoDB" id="9782505at2"/>
<keyword evidence="3" id="KW-1185">Reference proteome</keyword>
<dbReference type="NCBIfam" id="TIGR01895">
    <property type="entry name" value="cas_Cas5t"/>
    <property type="match status" value="1"/>
</dbReference>
<evidence type="ECO:0000313" key="2">
    <source>
        <dbReference type="EMBL" id="SEF76705.1"/>
    </source>
</evidence>
<dbReference type="InterPro" id="IPR013337">
    <property type="entry name" value="CRISPR-assoc_prot_Cas5_Tneap"/>
</dbReference>
<name>A0A1H5UNT4_9CLOT</name>
<reference evidence="3" key="1">
    <citation type="submission" date="2016-10" db="EMBL/GenBank/DDBJ databases">
        <authorList>
            <person name="Varghese N."/>
            <person name="Submissions S."/>
        </authorList>
    </citation>
    <scope>NUCLEOTIDE SEQUENCE [LARGE SCALE GENOMIC DNA]</scope>
    <source>
        <strain evidence="3">DSM 5463</strain>
    </source>
</reference>
<proteinExistence type="predicted"/>
<dbReference type="InterPro" id="IPR013422">
    <property type="entry name" value="CRISPR-assoc_prot_Cas5_N"/>
</dbReference>
<dbReference type="EMBL" id="FNUK01000010">
    <property type="protein sequence ID" value="SEF76705.1"/>
    <property type="molecule type" value="Genomic_DNA"/>
</dbReference>
<dbReference type="NCBIfam" id="TIGR02593">
    <property type="entry name" value="CRISPR_cas5"/>
    <property type="match status" value="1"/>
</dbReference>
<evidence type="ECO:0000256" key="1">
    <source>
        <dbReference type="ARBA" id="ARBA00023118"/>
    </source>
</evidence>
<sequence>MKALKLKLFQETACYKKPFALKVAETYPLPPYSTVKGFLHYVLEAEDFVDMAISVQGDYEDKFINLQTFYFYKQNEITKGPLNVHYLHNVELLIHVYAKEAILNKIIENMKNSKEFFSLGRREDLVRIDDIKMVEFREVDLDEEDDIYVLKYSAYIPKFYNYEALTGINYNLNFKYNIKNEIREWEKVKVVYVEKDANVITNGKIYLDNEGDIIFFNKKVGEIV</sequence>
<dbReference type="Proteomes" id="UP000242850">
    <property type="component" value="Unassembled WGS sequence"/>
</dbReference>
<keyword evidence="1" id="KW-0051">Antiviral defense</keyword>
<accession>A0A1H5UNT4</accession>
<dbReference type="AlphaFoldDB" id="A0A1H5UNT4"/>
<evidence type="ECO:0000313" key="3">
    <source>
        <dbReference type="Proteomes" id="UP000242850"/>
    </source>
</evidence>
<organism evidence="2 3">
    <name type="scientific">Caloramator fervidus</name>
    <dbReference type="NCBI Taxonomy" id="29344"/>
    <lineage>
        <taxon>Bacteria</taxon>
        <taxon>Bacillati</taxon>
        <taxon>Bacillota</taxon>
        <taxon>Clostridia</taxon>
        <taxon>Eubacteriales</taxon>
        <taxon>Clostridiaceae</taxon>
        <taxon>Caloramator</taxon>
    </lineage>
</organism>
<dbReference type="GO" id="GO:0043571">
    <property type="term" value="P:maintenance of CRISPR repeat elements"/>
    <property type="evidence" value="ECO:0007669"/>
    <property type="project" value="InterPro"/>
</dbReference>
<dbReference type="GO" id="GO:0051607">
    <property type="term" value="P:defense response to virus"/>
    <property type="evidence" value="ECO:0007669"/>
    <property type="project" value="UniProtKB-KW"/>
</dbReference>
<gene>
    <name evidence="2" type="ORF">SAMN05660865_00956</name>
</gene>
<dbReference type="RefSeq" id="WP_103895933.1">
    <property type="nucleotide sequence ID" value="NZ_FNUK01000010.1"/>
</dbReference>
<dbReference type="Pfam" id="PF09704">
    <property type="entry name" value="Cas_Cas5d"/>
    <property type="match status" value="1"/>
</dbReference>